<protein>
    <submittedName>
        <fullName evidence="3">Putative endonuclease</fullName>
    </submittedName>
</protein>
<gene>
    <name evidence="3" type="ORF">GGQ98_000079</name>
</gene>
<dbReference type="SMART" id="SM00465">
    <property type="entry name" value="GIYc"/>
    <property type="match status" value="1"/>
</dbReference>
<dbReference type="EMBL" id="JACHNZ010000001">
    <property type="protein sequence ID" value="MBB4630478.1"/>
    <property type="molecule type" value="Genomic_DNA"/>
</dbReference>
<feature type="domain" description="GIY-YIG" evidence="2">
    <location>
        <begin position="4"/>
        <end position="80"/>
    </location>
</feature>
<dbReference type="SUPFAM" id="SSF82771">
    <property type="entry name" value="GIY-YIG endonuclease"/>
    <property type="match status" value="1"/>
</dbReference>
<dbReference type="RefSeq" id="WP_184063428.1">
    <property type="nucleotide sequence ID" value="NZ_JACHNZ010000001.1"/>
</dbReference>
<dbReference type="InterPro" id="IPR035901">
    <property type="entry name" value="GIY-YIG_endonuc_sf"/>
</dbReference>
<evidence type="ECO:0000259" key="2">
    <source>
        <dbReference type="PROSITE" id="PS50164"/>
    </source>
</evidence>
<reference evidence="3 4" key="1">
    <citation type="submission" date="2020-08" db="EMBL/GenBank/DDBJ databases">
        <title>Genomic Encyclopedia of Type Strains, Phase IV (KMG-IV): sequencing the most valuable type-strain genomes for metagenomic binning, comparative biology and taxonomic classification.</title>
        <authorList>
            <person name="Goeker M."/>
        </authorList>
    </citation>
    <scope>NUCLEOTIDE SEQUENCE [LARGE SCALE GENOMIC DNA]</scope>
    <source>
        <strain evidence="3 4">DSM 17328</strain>
    </source>
</reference>
<keyword evidence="4" id="KW-1185">Reference proteome</keyword>
<dbReference type="Pfam" id="PF01541">
    <property type="entry name" value="GIY-YIG"/>
    <property type="match status" value="1"/>
</dbReference>
<organism evidence="3 4">
    <name type="scientific">Sphingosinicella soli</name>
    <dbReference type="NCBI Taxonomy" id="333708"/>
    <lineage>
        <taxon>Bacteria</taxon>
        <taxon>Pseudomonadati</taxon>
        <taxon>Pseudomonadota</taxon>
        <taxon>Alphaproteobacteria</taxon>
        <taxon>Sphingomonadales</taxon>
        <taxon>Sphingosinicellaceae</taxon>
        <taxon>Sphingosinicella</taxon>
    </lineage>
</organism>
<keyword evidence="3" id="KW-0378">Hydrolase</keyword>
<dbReference type="Proteomes" id="UP000566324">
    <property type="component" value="Unassembled WGS sequence"/>
</dbReference>
<dbReference type="PANTHER" id="PTHR34477:SF5">
    <property type="entry name" value="BSL5627 PROTEIN"/>
    <property type="match status" value="1"/>
</dbReference>
<dbReference type="GO" id="GO:0004519">
    <property type="term" value="F:endonuclease activity"/>
    <property type="evidence" value="ECO:0007669"/>
    <property type="project" value="UniProtKB-KW"/>
</dbReference>
<evidence type="ECO:0000256" key="1">
    <source>
        <dbReference type="ARBA" id="ARBA00007435"/>
    </source>
</evidence>
<sequence>MTPLSPCTYILANQPRGTLYIGVTSDIERRLSEHRLGDAPGFTSRYGVKRLVWLEYSGEMAAAIEREKQLKRWHRAWKINLIEAANPEWRDLGETLGFPPLP</sequence>
<comment type="caution">
    <text evidence="3">The sequence shown here is derived from an EMBL/GenBank/DDBJ whole genome shotgun (WGS) entry which is preliminary data.</text>
</comment>
<evidence type="ECO:0000313" key="3">
    <source>
        <dbReference type="EMBL" id="MBB4630478.1"/>
    </source>
</evidence>
<comment type="similarity">
    <text evidence="1">Belongs to the UPF0213 family.</text>
</comment>
<proteinExistence type="inferred from homology"/>
<dbReference type="Gene3D" id="3.40.1440.10">
    <property type="entry name" value="GIY-YIG endonuclease"/>
    <property type="match status" value="1"/>
</dbReference>
<name>A0A7W7AY09_9SPHN</name>
<dbReference type="CDD" id="cd10448">
    <property type="entry name" value="GIY-YIG_unchar_3"/>
    <property type="match status" value="1"/>
</dbReference>
<evidence type="ECO:0000313" key="4">
    <source>
        <dbReference type="Proteomes" id="UP000566324"/>
    </source>
</evidence>
<keyword evidence="3" id="KW-0255">Endonuclease</keyword>
<dbReference type="PANTHER" id="PTHR34477">
    <property type="entry name" value="UPF0213 PROTEIN YHBQ"/>
    <property type="match status" value="1"/>
</dbReference>
<dbReference type="InterPro" id="IPR050190">
    <property type="entry name" value="UPF0213_domain"/>
</dbReference>
<accession>A0A7W7AY09</accession>
<keyword evidence="3" id="KW-0540">Nuclease</keyword>
<dbReference type="AlphaFoldDB" id="A0A7W7AY09"/>
<dbReference type="InterPro" id="IPR000305">
    <property type="entry name" value="GIY-YIG_endonuc"/>
</dbReference>
<dbReference type="PROSITE" id="PS50164">
    <property type="entry name" value="GIY_YIG"/>
    <property type="match status" value="1"/>
</dbReference>